<comment type="caution">
    <text evidence="1">The sequence shown here is derived from an EMBL/GenBank/DDBJ whole genome shotgun (WGS) entry which is preliminary data.</text>
</comment>
<organism evidence="1 2">
    <name type="scientific">Natrinema pallidum DSM 3751</name>
    <dbReference type="NCBI Taxonomy" id="1227495"/>
    <lineage>
        <taxon>Archaea</taxon>
        <taxon>Methanobacteriati</taxon>
        <taxon>Methanobacteriota</taxon>
        <taxon>Stenosarchaea group</taxon>
        <taxon>Halobacteria</taxon>
        <taxon>Halobacteriales</taxon>
        <taxon>Natrialbaceae</taxon>
        <taxon>Natrinema</taxon>
    </lineage>
</organism>
<evidence type="ECO:0000313" key="1">
    <source>
        <dbReference type="EMBL" id="ELY78760.1"/>
    </source>
</evidence>
<sequence>MYKRQDEDVVLVGGVSIPETSVTNPVAAVHRHSDADDEEEPQRVDHELVGEIEVAVPKRHVEEFLRGVLLGHQDERRDEQRQEAPQNKRVHQTAVEVPVELFLVREHDLGCAHDAVLQVIESGERIVVPRCVAGEPLIDAVGEDGDGGKRKEVEHRVLDAGDPPVRLPGHVRLCEGVHVQ</sequence>
<gene>
    <name evidence="1" type="ORF">C487_07352</name>
</gene>
<name>L9YX11_9EURY</name>
<dbReference type="Proteomes" id="UP000011618">
    <property type="component" value="Unassembled WGS sequence"/>
</dbReference>
<evidence type="ECO:0000313" key="2">
    <source>
        <dbReference type="Proteomes" id="UP000011618"/>
    </source>
</evidence>
<proteinExistence type="predicted"/>
<dbReference type="AlphaFoldDB" id="L9YX11"/>
<dbReference type="EMBL" id="AOII01000042">
    <property type="protein sequence ID" value="ELY78760.1"/>
    <property type="molecule type" value="Genomic_DNA"/>
</dbReference>
<protein>
    <submittedName>
        <fullName evidence="1">Uncharacterized protein</fullName>
    </submittedName>
</protein>
<accession>L9YX11</accession>
<reference evidence="1 2" key="1">
    <citation type="journal article" date="2014" name="PLoS Genet.">
        <title>Phylogenetically driven sequencing of extremely halophilic archaea reveals strategies for static and dynamic osmo-response.</title>
        <authorList>
            <person name="Becker E.A."/>
            <person name="Seitzer P.M."/>
            <person name="Tritt A."/>
            <person name="Larsen D."/>
            <person name="Krusor M."/>
            <person name="Yao A.I."/>
            <person name="Wu D."/>
            <person name="Madern D."/>
            <person name="Eisen J.A."/>
            <person name="Darling A.E."/>
            <person name="Facciotti M.T."/>
        </authorList>
    </citation>
    <scope>NUCLEOTIDE SEQUENCE [LARGE SCALE GENOMIC DNA]</scope>
    <source>
        <strain evidence="1 2">DSM 3751</strain>
    </source>
</reference>